<dbReference type="AlphaFoldDB" id="A0A1W1EAE6"/>
<organism evidence="2">
    <name type="scientific">hydrothermal vent metagenome</name>
    <dbReference type="NCBI Taxonomy" id="652676"/>
    <lineage>
        <taxon>unclassified sequences</taxon>
        <taxon>metagenomes</taxon>
        <taxon>ecological metagenomes</taxon>
    </lineage>
</organism>
<reference evidence="2" key="1">
    <citation type="submission" date="2016-10" db="EMBL/GenBank/DDBJ databases">
        <authorList>
            <person name="de Groot N.N."/>
        </authorList>
    </citation>
    <scope>NUCLEOTIDE SEQUENCE</scope>
</reference>
<name>A0A1W1EAE6_9ZZZZ</name>
<dbReference type="EMBL" id="FPIB01000024">
    <property type="protein sequence ID" value="SFV90831.1"/>
    <property type="molecule type" value="Genomic_DNA"/>
</dbReference>
<dbReference type="Pfam" id="PF14899">
    <property type="entry name" value="DUF4492"/>
    <property type="match status" value="1"/>
</dbReference>
<evidence type="ECO:0000256" key="1">
    <source>
        <dbReference type="SAM" id="Phobius"/>
    </source>
</evidence>
<gene>
    <name evidence="2" type="ORF">MNB_SV-4-408</name>
</gene>
<protein>
    <recommendedName>
        <fullName evidence="3">DUF4492 domain-containing protein</fullName>
    </recommendedName>
</protein>
<feature type="transmembrane region" description="Helical" evidence="1">
    <location>
        <begin position="7"/>
        <end position="27"/>
    </location>
</feature>
<proteinExistence type="predicted"/>
<keyword evidence="1" id="KW-0812">Transmembrane</keyword>
<evidence type="ECO:0008006" key="3">
    <source>
        <dbReference type="Google" id="ProtNLM"/>
    </source>
</evidence>
<dbReference type="InterPro" id="IPR027853">
    <property type="entry name" value="DUF4492"/>
</dbReference>
<sequence length="54" mass="6449">MKIGKKLWLLIAIKLFVLLVVVKWLFFPDVLQTKFRTDVQRSNYILEQLTSPKE</sequence>
<accession>A0A1W1EAE6</accession>
<evidence type="ECO:0000313" key="2">
    <source>
        <dbReference type="EMBL" id="SFV90831.1"/>
    </source>
</evidence>
<keyword evidence="1" id="KW-0472">Membrane</keyword>
<keyword evidence="1" id="KW-1133">Transmembrane helix</keyword>